<evidence type="ECO:0000313" key="2">
    <source>
        <dbReference type="Proteomes" id="UP000256952"/>
    </source>
</evidence>
<comment type="caution">
    <text evidence="1">The sequence shown here is derived from an EMBL/GenBank/DDBJ whole genome shotgun (WGS) entry which is preliminary data.</text>
</comment>
<dbReference type="AlphaFoldDB" id="A0A976G004"/>
<sequence length="52" mass="6418">MFRQRLSIGVWMAKSRLRIFGRLLPRHAVLALNCARRVLEREIRREWLPWMQ</sequence>
<dbReference type="Proteomes" id="UP000256952">
    <property type="component" value="Chromosome CBM2613_a"/>
</dbReference>
<proteinExistence type="predicted"/>
<reference evidence="1 2" key="1">
    <citation type="submission" date="2018-01" db="EMBL/GenBank/DDBJ databases">
        <authorList>
            <person name="Clerissi C."/>
        </authorList>
    </citation>
    <scope>NUCLEOTIDE SEQUENCE [LARGE SCALE GENOMIC DNA]</scope>
    <source>
        <strain evidence="1">Cupriavidus taiwanensis STM 8556</strain>
    </source>
</reference>
<protein>
    <submittedName>
        <fullName evidence="1">Uncharacterized protein</fullName>
    </submittedName>
</protein>
<gene>
    <name evidence="1" type="ORF">CBM2613_A10042</name>
</gene>
<evidence type="ECO:0000313" key="1">
    <source>
        <dbReference type="EMBL" id="SOZ51602.1"/>
    </source>
</evidence>
<organism evidence="1 2">
    <name type="scientific">Cupriavidus taiwanensis</name>
    <dbReference type="NCBI Taxonomy" id="164546"/>
    <lineage>
        <taxon>Bacteria</taxon>
        <taxon>Pseudomonadati</taxon>
        <taxon>Pseudomonadota</taxon>
        <taxon>Betaproteobacteria</taxon>
        <taxon>Burkholderiales</taxon>
        <taxon>Burkholderiaceae</taxon>
        <taxon>Cupriavidus</taxon>
    </lineage>
</organism>
<dbReference type="EMBL" id="OFTH01000001">
    <property type="protein sequence ID" value="SOZ51602.1"/>
    <property type="molecule type" value="Genomic_DNA"/>
</dbReference>
<accession>A0A976G004</accession>
<name>A0A976G004_9BURK</name>